<accession>A0AAV2Q600</accession>
<evidence type="ECO:0000313" key="2">
    <source>
        <dbReference type="Proteomes" id="UP001497623"/>
    </source>
</evidence>
<gene>
    <name evidence="1" type="ORF">MNOR_LOCUS8273</name>
</gene>
<dbReference type="Proteomes" id="UP001497623">
    <property type="component" value="Unassembled WGS sequence"/>
</dbReference>
<comment type="caution">
    <text evidence="1">The sequence shown here is derived from an EMBL/GenBank/DDBJ whole genome shotgun (WGS) entry which is preliminary data.</text>
</comment>
<protein>
    <submittedName>
        <fullName evidence="1">Uncharacterized protein</fullName>
    </submittedName>
</protein>
<proteinExistence type="predicted"/>
<dbReference type="AlphaFoldDB" id="A0AAV2Q600"/>
<keyword evidence="2" id="KW-1185">Reference proteome</keyword>
<dbReference type="EMBL" id="CAXKWB010003814">
    <property type="protein sequence ID" value="CAL4070456.1"/>
    <property type="molecule type" value="Genomic_DNA"/>
</dbReference>
<organism evidence="1 2">
    <name type="scientific">Meganyctiphanes norvegica</name>
    <name type="common">Northern krill</name>
    <name type="synonym">Thysanopoda norvegica</name>
    <dbReference type="NCBI Taxonomy" id="48144"/>
    <lineage>
        <taxon>Eukaryota</taxon>
        <taxon>Metazoa</taxon>
        <taxon>Ecdysozoa</taxon>
        <taxon>Arthropoda</taxon>
        <taxon>Crustacea</taxon>
        <taxon>Multicrustacea</taxon>
        <taxon>Malacostraca</taxon>
        <taxon>Eumalacostraca</taxon>
        <taxon>Eucarida</taxon>
        <taxon>Euphausiacea</taxon>
        <taxon>Euphausiidae</taxon>
        <taxon>Meganyctiphanes</taxon>
    </lineage>
</organism>
<name>A0AAV2Q600_MEGNR</name>
<sequence length="105" mass="11959">MPQSVHVKGFSPVCILMCISNVILHLNSFSQPLHCHSFFTSSCDVISCLESLKWSMNADNLLRLVCIIWITKLIPIGEMKSKSVFRIAELHTLEYQVTRCRYVAS</sequence>
<evidence type="ECO:0000313" key="1">
    <source>
        <dbReference type="EMBL" id="CAL4070456.1"/>
    </source>
</evidence>
<reference evidence="1 2" key="1">
    <citation type="submission" date="2024-05" db="EMBL/GenBank/DDBJ databases">
        <authorList>
            <person name="Wallberg A."/>
        </authorList>
    </citation>
    <scope>NUCLEOTIDE SEQUENCE [LARGE SCALE GENOMIC DNA]</scope>
</reference>